<accession>A0ABR2I7I6</accession>
<dbReference type="InterPro" id="IPR036249">
    <property type="entry name" value="Thioredoxin-like_sf"/>
</dbReference>
<dbReference type="PANTHER" id="PTHR45184">
    <property type="entry name" value="DNAJ PROTEIN ERDJ3A"/>
    <property type="match status" value="1"/>
</dbReference>
<protein>
    <recommendedName>
        <fullName evidence="3">Thioredoxin domain-containing protein</fullName>
    </recommendedName>
</protein>
<dbReference type="Proteomes" id="UP001470230">
    <property type="component" value="Unassembled WGS sequence"/>
</dbReference>
<comment type="caution">
    <text evidence="1">The sequence shown here is derived from an EMBL/GenBank/DDBJ whole genome shotgun (WGS) entry which is preliminary data.</text>
</comment>
<dbReference type="EMBL" id="JAPFFF010000019">
    <property type="protein sequence ID" value="KAK8858211.1"/>
    <property type="molecule type" value="Genomic_DNA"/>
</dbReference>
<evidence type="ECO:0000313" key="1">
    <source>
        <dbReference type="EMBL" id="KAK8858211.1"/>
    </source>
</evidence>
<evidence type="ECO:0000313" key="2">
    <source>
        <dbReference type="Proteomes" id="UP001470230"/>
    </source>
</evidence>
<organism evidence="1 2">
    <name type="scientific">Tritrichomonas musculus</name>
    <dbReference type="NCBI Taxonomy" id="1915356"/>
    <lineage>
        <taxon>Eukaryota</taxon>
        <taxon>Metamonada</taxon>
        <taxon>Parabasalia</taxon>
        <taxon>Tritrichomonadida</taxon>
        <taxon>Tritrichomonadidae</taxon>
        <taxon>Tritrichomonas</taxon>
    </lineage>
</organism>
<reference evidence="1 2" key="1">
    <citation type="submission" date="2024-04" db="EMBL/GenBank/DDBJ databases">
        <title>Tritrichomonas musculus Genome.</title>
        <authorList>
            <person name="Alves-Ferreira E."/>
            <person name="Grigg M."/>
            <person name="Lorenzi H."/>
            <person name="Galac M."/>
        </authorList>
    </citation>
    <scope>NUCLEOTIDE SEQUENCE [LARGE SCALE GENOMIC DNA]</scope>
    <source>
        <strain evidence="1 2">EAF2021</strain>
    </source>
</reference>
<evidence type="ECO:0008006" key="3">
    <source>
        <dbReference type="Google" id="ProtNLM"/>
    </source>
</evidence>
<name>A0ABR2I7I6_9EUKA</name>
<dbReference type="PANTHER" id="PTHR45184:SF1">
    <property type="entry name" value="DNAJ PROTEIN ERDJ3A"/>
    <property type="match status" value="1"/>
</dbReference>
<dbReference type="Gene3D" id="3.40.30.10">
    <property type="entry name" value="Glutaredoxin"/>
    <property type="match status" value="1"/>
</dbReference>
<dbReference type="InterPro" id="IPR052842">
    <property type="entry name" value="ER_Co-chaperone"/>
</dbReference>
<dbReference type="SUPFAM" id="SSF52833">
    <property type="entry name" value="Thioredoxin-like"/>
    <property type="match status" value="1"/>
</dbReference>
<sequence>MIFFSLIFSISCIPEIGENEFNKLVLNGTGKMPIFIMFTGPNCKDCEINLMSFTDASLEMNDTAKFVVFDTSKNTRFTEQYELFDLPIFIMFFKFNQVPYDGPPTIRGFKTFTFECVKALSQQVDDSWRETDENRVILFSHRRILPEIFVNAYGRYHRRNIDFGMTNNKTFAKFFPGVKFSSYWFFKGKEKKMEYKGSIKDQDQFNKAIEKFFGIRSRTQKKQKEADYNEL</sequence>
<keyword evidence="2" id="KW-1185">Reference proteome</keyword>
<gene>
    <name evidence="1" type="ORF">M9Y10_013312</name>
</gene>
<proteinExistence type="predicted"/>